<evidence type="ECO:0000256" key="2">
    <source>
        <dbReference type="ARBA" id="ARBA00012528"/>
    </source>
</evidence>
<feature type="transmembrane region" description="Helical" evidence="4">
    <location>
        <begin position="327"/>
        <end position="344"/>
    </location>
</feature>
<organism evidence="6 7">
    <name type="scientific">Shewanella sediminis (strain HAW-EB3)</name>
    <dbReference type="NCBI Taxonomy" id="425104"/>
    <lineage>
        <taxon>Bacteria</taxon>
        <taxon>Pseudomonadati</taxon>
        <taxon>Pseudomonadota</taxon>
        <taxon>Gammaproteobacteria</taxon>
        <taxon>Alteromonadales</taxon>
        <taxon>Shewanellaceae</taxon>
        <taxon>Shewanella</taxon>
    </lineage>
</organism>
<dbReference type="PANTHER" id="PTHR45138">
    <property type="entry name" value="REGULATORY COMPONENTS OF SENSORY TRANSDUCTION SYSTEM"/>
    <property type="match status" value="1"/>
</dbReference>
<evidence type="ECO:0000256" key="4">
    <source>
        <dbReference type="SAM" id="Phobius"/>
    </source>
</evidence>
<dbReference type="CDD" id="cd01949">
    <property type="entry name" value="GGDEF"/>
    <property type="match status" value="1"/>
</dbReference>
<dbReference type="KEGG" id="sse:Ssed_1419"/>
<dbReference type="InterPro" id="IPR000160">
    <property type="entry name" value="GGDEF_dom"/>
</dbReference>
<keyword evidence="4" id="KW-1133">Transmembrane helix</keyword>
<comment type="catalytic activity">
    <reaction evidence="3">
        <text>2 GTP = 3',3'-c-di-GMP + 2 diphosphate</text>
        <dbReference type="Rhea" id="RHEA:24898"/>
        <dbReference type="ChEBI" id="CHEBI:33019"/>
        <dbReference type="ChEBI" id="CHEBI:37565"/>
        <dbReference type="ChEBI" id="CHEBI:58805"/>
        <dbReference type="EC" id="2.7.7.65"/>
    </reaction>
</comment>
<proteinExistence type="predicted"/>
<dbReference type="eggNOG" id="COG3706">
    <property type="taxonomic scope" value="Bacteria"/>
</dbReference>
<dbReference type="Gene3D" id="3.30.70.270">
    <property type="match status" value="1"/>
</dbReference>
<evidence type="ECO:0000256" key="1">
    <source>
        <dbReference type="ARBA" id="ARBA00001946"/>
    </source>
</evidence>
<keyword evidence="7" id="KW-1185">Reference proteome</keyword>
<name>A8FT57_SHESH</name>
<protein>
    <recommendedName>
        <fullName evidence="2">diguanylate cyclase</fullName>
        <ecNumber evidence="2">2.7.7.65</ecNumber>
    </recommendedName>
</protein>
<dbReference type="InterPro" id="IPR050469">
    <property type="entry name" value="Diguanylate_Cyclase"/>
</dbReference>
<evidence type="ECO:0000313" key="7">
    <source>
        <dbReference type="Proteomes" id="UP000002015"/>
    </source>
</evidence>
<keyword evidence="4" id="KW-0472">Membrane</keyword>
<dbReference type="InterPro" id="IPR029787">
    <property type="entry name" value="Nucleotide_cyclase"/>
</dbReference>
<dbReference type="GO" id="GO:0005886">
    <property type="term" value="C:plasma membrane"/>
    <property type="evidence" value="ECO:0007669"/>
    <property type="project" value="TreeGrafter"/>
</dbReference>
<dbReference type="GO" id="GO:1902201">
    <property type="term" value="P:negative regulation of bacterial-type flagellum-dependent cell motility"/>
    <property type="evidence" value="ECO:0007669"/>
    <property type="project" value="TreeGrafter"/>
</dbReference>
<dbReference type="GO" id="GO:0052621">
    <property type="term" value="F:diguanylate cyclase activity"/>
    <property type="evidence" value="ECO:0007669"/>
    <property type="project" value="UniProtKB-EC"/>
</dbReference>
<sequence precursor="true">MKSIKPLRSLKKKIRLLFYIVVFLTLAIGLVSICLSIDLQKRVDMMINHHINEIVYALELSKDSQKLQVISVKLSKIDSEEQRIQLLSDLQQQWQTLESGLENLTSMASSNERIKKLNQLSSDIKKAAEQQPLLEQLTETAIAAQIQASHLHLNMELIQKGFARSVQKQLGILDQYANTLLATQAFNELKRVLDEHRQLAQFLHQGEELFRLVAAVNKSSDNAELNLLQRESMRHFLALKKQSMDSIVAKEIQSDWLSQMEPNLVGDANIFAFSREALNSKRIAGTYLEIQASSAQDIARFSSELVEEANKQVHSAGAELKSDSNSFVILIFIAGVLYTFFIWLTNWHFISKGIIQPVIATSNAMQAIASEKTDTPLPKTNNLELQQMVSSLETLKSYAAQVKAISEIDGLTGAFNRRYFDLRLDQALQSAHNTPHPLSIILFDVDNFKQFNDRYGHVSGDQCLKQISASMKAMPELQNKIFARYGGEEFIVFLPYTDATLAKEIAELMRKKIFHLQIPHEDSVHRQHITVSIGVCTTVPNNDTTTESIIIQADQALYEAKQAGKNCVRETGTGLNFTEMS</sequence>
<dbReference type="Gene3D" id="6.10.340.10">
    <property type="match status" value="1"/>
</dbReference>
<dbReference type="GO" id="GO:0043709">
    <property type="term" value="P:cell adhesion involved in single-species biofilm formation"/>
    <property type="evidence" value="ECO:0007669"/>
    <property type="project" value="TreeGrafter"/>
</dbReference>
<feature type="domain" description="GGDEF" evidence="5">
    <location>
        <begin position="436"/>
        <end position="573"/>
    </location>
</feature>
<evidence type="ECO:0000259" key="5">
    <source>
        <dbReference type="PROSITE" id="PS50887"/>
    </source>
</evidence>
<reference evidence="6 7" key="1">
    <citation type="submission" date="2007-08" db="EMBL/GenBank/DDBJ databases">
        <title>Complete sequence of Shewanella sediminis HAW-EB3.</title>
        <authorList>
            <consortium name="US DOE Joint Genome Institute"/>
            <person name="Copeland A."/>
            <person name="Lucas S."/>
            <person name="Lapidus A."/>
            <person name="Barry K."/>
            <person name="Glavina del Rio T."/>
            <person name="Dalin E."/>
            <person name="Tice H."/>
            <person name="Pitluck S."/>
            <person name="Chertkov O."/>
            <person name="Brettin T."/>
            <person name="Bruce D."/>
            <person name="Detter J.C."/>
            <person name="Han C."/>
            <person name="Schmutz J."/>
            <person name="Larimer F."/>
            <person name="Land M."/>
            <person name="Hauser L."/>
            <person name="Kyrpides N."/>
            <person name="Kim E."/>
            <person name="Zhao J.-S."/>
            <person name="Richardson P."/>
        </authorList>
    </citation>
    <scope>NUCLEOTIDE SEQUENCE [LARGE SCALE GENOMIC DNA]</scope>
    <source>
        <strain evidence="6 7">HAW-EB3</strain>
    </source>
</reference>
<dbReference type="EC" id="2.7.7.65" evidence="2"/>
<dbReference type="PROSITE" id="PS50887">
    <property type="entry name" value="GGDEF"/>
    <property type="match status" value="1"/>
</dbReference>
<dbReference type="Proteomes" id="UP000002015">
    <property type="component" value="Chromosome"/>
</dbReference>
<dbReference type="RefSeq" id="WP_012141766.1">
    <property type="nucleotide sequence ID" value="NC_009831.1"/>
</dbReference>
<dbReference type="SMART" id="SM00267">
    <property type="entry name" value="GGDEF"/>
    <property type="match status" value="1"/>
</dbReference>
<dbReference type="STRING" id="425104.Ssed_1419"/>
<dbReference type="InterPro" id="IPR043128">
    <property type="entry name" value="Rev_trsase/Diguanyl_cyclase"/>
</dbReference>
<evidence type="ECO:0000256" key="3">
    <source>
        <dbReference type="ARBA" id="ARBA00034247"/>
    </source>
</evidence>
<dbReference type="OrthoDB" id="6247894at2"/>
<evidence type="ECO:0000313" key="6">
    <source>
        <dbReference type="EMBL" id="ABV36030.1"/>
    </source>
</evidence>
<dbReference type="PANTHER" id="PTHR45138:SF9">
    <property type="entry name" value="DIGUANYLATE CYCLASE DGCM-RELATED"/>
    <property type="match status" value="1"/>
</dbReference>
<keyword evidence="4" id="KW-0812">Transmembrane</keyword>
<dbReference type="SUPFAM" id="SSF55073">
    <property type="entry name" value="Nucleotide cyclase"/>
    <property type="match status" value="1"/>
</dbReference>
<dbReference type="Pfam" id="PF00990">
    <property type="entry name" value="GGDEF"/>
    <property type="match status" value="1"/>
</dbReference>
<comment type="cofactor">
    <cofactor evidence="1">
        <name>Mg(2+)</name>
        <dbReference type="ChEBI" id="CHEBI:18420"/>
    </cofactor>
</comment>
<accession>A8FT57</accession>
<dbReference type="NCBIfam" id="TIGR00254">
    <property type="entry name" value="GGDEF"/>
    <property type="match status" value="1"/>
</dbReference>
<gene>
    <name evidence="6" type="ordered locus">Ssed_1419</name>
</gene>
<dbReference type="HOGENOM" id="CLU_469202_0_0_6"/>
<dbReference type="AlphaFoldDB" id="A8FT57"/>
<dbReference type="FunFam" id="3.30.70.270:FF:000001">
    <property type="entry name" value="Diguanylate cyclase domain protein"/>
    <property type="match status" value="1"/>
</dbReference>
<dbReference type="EMBL" id="CP000821">
    <property type="protein sequence ID" value="ABV36030.1"/>
    <property type="molecule type" value="Genomic_DNA"/>
</dbReference>